<dbReference type="NCBIfam" id="TIGR02860">
    <property type="entry name" value="spore_IV_B"/>
    <property type="match status" value="1"/>
</dbReference>
<evidence type="ECO:0000313" key="3">
    <source>
        <dbReference type="EMBL" id="AKL95310.1"/>
    </source>
</evidence>
<organism evidence="3 4">
    <name type="scientific">Clostridium aceticum</name>
    <dbReference type="NCBI Taxonomy" id="84022"/>
    <lineage>
        <taxon>Bacteria</taxon>
        <taxon>Bacillati</taxon>
        <taxon>Bacillota</taxon>
        <taxon>Clostridia</taxon>
        <taxon>Eubacteriales</taxon>
        <taxon>Clostridiaceae</taxon>
        <taxon>Clostridium</taxon>
    </lineage>
</organism>
<dbReference type="GO" id="GO:0016787">
    <property type="term" value="F:hydrolase activity"/>
    <property type="evidence" value="ECO:0007669"/>
    <property type="project" value="UniProtKB-KW"/>
</dbReference>
<sequence length="439" mass="48569">MIDKFRYRKSLMIVAGIVLIFSLYAFLIEITGGLNKEYNISIGDDYTLSHRFPLLLSSLDSDKDSIIQITQLENSNFNLRRSIQVKTIDKGTASLYLKVFGLVPYKNIKVNVIPELQVVPGGHSIGVKLNTDGVLVVGLAQITDLDGKGHNIGEAGGVRIGDSLIKINNIKVENAVHLGDIIKESKGQPLELTLKRDAKEYTTVLTPVKSIEDQQYRLGLWVRDKTAGVGTMTFYHPETQKFGALGHAITDIDTGKILSIKDGEIIKSRVISIEPGKRGKPGEIRGVFYDVNDPIGKLEKNTDYGVYGELLKGIDNEHYQKPITVGYQHEITEGPAHILTTTDSNKIEKYEIEILKINNQTKVDGKSMIIRVTDKKLLEKTGGIIQGMSGSPIIQNGKIIGAVTHVLINDPTKGYGIFIEWMIEQSGIFDKNLKNVVEN</sequence>
<dbReference type="PROSITE" id="PS51494">
    <property type="entry name" value="SPOIVB"/>
    <property type="match status" value="1"/>
</dbReference>
<dbReference type="InterPro" id="IPR008763">
    <property type="entry name" value="Peptidase_S55"/>
</dbReference>
<name>A0A0G3WBP5_9CLOT</name>
<protein>
    <submittedName>
        <fullName evidence="3">SpoIVB peptidase</fullName>
        <ecNumber evidence="3">3.4.21.116</ecNumber>
    </submittedName>
</protein>
<keyword evidence="4" id="KW-1185">Reference proteome</keyword>
<keyword evidence="1" id="KW-1133">Transmembrane helix</keyword>
<gene>
    <name evidence="3" type="primary">spoIVB</name>
    <name evidence="3" type="ORF">CACET_c18620</name>
</gene>
<dbReference type="PATRIC" id="fig|84022.6.peg.1856"/>
<dbReference type="EMBL" id="CP009687">
    <property type="protein sequence ID" value="AKL95310.1"/>
    <property type="molecule type" value="Genomic_DNA"/>
</dbReference>
<reference evidence="3 4" key="1">
    <citation type="submission" date="2014-10" db="EMBL/GenBank/DDBJ databases">
        <title>Genome sequence of Clostridium aceticum DSM 1496.</title>
        <authorList>
            <person name="Poehlein A."/>
            <person name="Schiel-Bengelsdorf B."/>
            <person name="Gottschalk G."/>
            <person name="Duerre P."/>
            <person name="Daniel R."/>
        </authorList>
    </citation>
    <scope>NUCLEOTIDE SEQUENCE [LARGE SCALE GENOMIC DNA]</scope>
    <source>
        <strain evidence="3 4">DSM 1496</strain>
    </source>
</reference>
<dbReference type="STRING" id="84022.CACET_c18620"/>
<dbReference type="RefSeq" id="WP_242846892.1">
    <property type="nucleotide sequence ID" value="NZ_CP009687.1"/>
</dbReference>
<feature type="domain" description="Peptidase S55" evidence="2">
    <location>
        <begin position="199"/>
        <end position="438"/>
    </location>
</feature>
<dbReference type="Pfam" id="PF05580">
    <property type="entry name" value="Peptidase_S55"/>
    <property type="match status" value="1"/>
</dbReference>
<dbReference type="Gene3D" id="2.30.42.10">
    <property type="match status" value="1"/>
</dbReference>
<dbReference type="Proteomes" id="UP000035704">
    <property type="component" value="Chromosome"/>
</dbReference>
<feature type="transmembrane region" description="Helical" evidence="1">
    <location>
        <begin position="12"/>
        <end position="34"/>
    </location>
</feature>
<evidence type="ECO:0000313" key="4">
    <source>
        <dbReference type="Proteomes" id="UP000035704"/>
    </source>
</evidence>
<keyword evidence="1" id="KW-0812">Transmembrane</keyword>
<evidence type="ECO:0000259" key="2">
    <source>
        <dbReference type="PROSITE" id="PS51494"/>
    </source>
</evidence>
<dbReference type="SUPFAM" id="SSF50156">
    <property type="entry name" value="PDZ domain-like"/>
    <property type="match status" value="1"/>
</dbReference>
<dbReference type="InterPro" id="IPR036034">
    <property type="entry name" value="PDZ_sf"/>
</dbReference>
<accession>A0A0G3WBP5</accession>
<proteinExistence type="predicted"/>
<evidence type="ECO:0000256" key="1">
    <source>
        <dbReference type="SAM" id="Phobius"/>
    </source>
</evidence>
<keyword evidence="3" id="KW-0378">Hydrolase</keyword>
<dbReference type="InterPro" id="IPR014219">
    <property type="entry name" value="SpoIVB"/>
</dbReference>
<dbReference type="EC" id="3.4.21.116" evidence="3"/>
<keyword evidence="1" id="KW-0472">Membrane</keyword>
<dbReference type="KEGG" id="cace:CACET_c18620"/>
<dbReference type="AlphaFoldDB" id="A0A0G3WBP5"/>